<keyword evidence="2" id="KW-0863">Zinc-finger</keyword>
<proteinExistence type="predicted"/>
<keyword evidence="2" id="KW-0862">Zinc</keyword>
<protein>
    <submittedName>
        <fullName evidence="5">Uncharacterized protein MANES_02G102900</fullName>
    </submittedName>
</protein>
<dbReference type="GO" id="GO:0008270">
    <property type="term" value="F:zinc ion binding"/>
    <property type="evidence" value="ECO:0007669"/>
    <property type="project" value="UniProtKB-KW"/>
</dbReference>
<dbReference type="PANTHER" id="PTHR33400:SF9">
    <property type="entry name" value="C3H1-TYPE DOMAIN-CONTAINING PROTEIN"/>
    <property type="match status" value="1"/>
</dbReference>
<evidence type="ECO:0000259" key="4">
    <source>
        <dbReference type="PROSITE" id="PS50103"/>
    </source>
</evidence>
<reference evidence="5" key="1">
    <citation type="submission" date="2018-02" db="EMBL/GenBank/DDBJ databases">
        <title>Rhizophora mucronata_Transcriptome.</title>
        <authorList>
            <person name="Meera S.P."/>
            <person name="Sreeshan A."/>
            <person name="Augustine A."/>
        </authorList>
    </citation>
    <scope>NUCLEOTIDE SEQUENCE</scope>
    <source>
        <tissue evidence="5">Leaf</tissue>
    </source>
</reference>
<accession>A0A2P2K0D3</accession>
<evidence type="ECO:0000256" key="1">
    <source>
        <dbReference type="ARBA" id="ARBA00023125"/>
    </source>
</evidence>
<feature type="region of interest" description="Disordered" evidence="3">
    <location>
        <begin position="186"/>
        <end position="205"/>
    </location>
</feature>
<name>A0A2P2K0D3_RHIMU</name>
<keyword evidence="1" id="KW-0238">DNA-binding</keyword>
<evidence type="ECO:0000256" key="2">
    <source>
        <dbReference type="PROSITE-ProRule" id="PRU00723"/>
    </source>
</evidence>
<dbReference type="AlphaFoldDB" id="A0A2P2K0D3"/>
<feature type="region of interest" description="Disordered" evidence="3">
    <location>
        <begin position="125"/>
        <end position="146"/>
    </location>
</feature>
<dbReference type="GO" id="GO:0003677">
    <property type="term" value="F:DNA binding"/>
    <property type="evidence" value="ECO:0007669"/>
    <property type="project" value="UniProtKB-KW"/>
</dbReference>
<keyword evidence="2" id="KW-0479">Metal-binding</keyword>
<evidence type="ECO:0000256" key="3">
    <source>
        <dbReference type="SAM" id="MobiDB-lite"/>
    </source>
</evidence>
<feature type="domain" description="C3H1-type" evidence="4">
    <location>
        <begin position="484"/>
        <end position="512"/>
    </location>
</feature>
<evidence type="ECO:0000313" key="5">
    <source>
        <dbReference type="EMBL" id="MBW99148.1"/>
    </source>
</evidence>
<organism evidence="5">
    <name type="scientific">Rhizophora mucronata</name>
    <name type="common">Asiatic mangrove</name>
    <dbReference type="NCBI Taxonomy" id="61149"/>
    <lineage>
        <taxon>Eukaryota</taxon>
        <taxon>Viridiplantae</taxon>
        <taxon>Streptophyta</taxon>
        <taxon>Embryophyta</taxon>
        <taxon>Tracheophyta</taxon>
        <taxon>Spermatophyta</taxon>
        <taxon>Magnoliopsida</taxon>
        <taxon>eudicotyledons</taxon>
        <taxon>Gunneridae</taxon>
        <taxon>Pentapetalae</taxon>
        <taxon>rosids</taxon>
        <taxon>fabids</taxon>
        <taxon>Malpighiales</taxon>
        <taxon>Rhizophoraceae</taxon>
        <taxon>Rhizophora</taxon>
    </lineage>
</organism>
<dbReference type="PROSITE" id="PS50103">
    <property type="entry name" value="ZF_C3H1"/>
    <property type="match status" value="1"/>
</dbReference>
<dbReference type="InterPro" id="IPR000571">
    <property type="entry name" value="Znf_CCCH"/>
</dbReference>
<sequence length="537" mass="58926">MKPLGKPNRVSWAPGVNLCQVRMFLTEDCPSKICKQIERRPLCMLQHPNGMELSEFPPGFEDCHNLNPSKANLPSVRRIKWKCPPKSVISCNWHVAAGEQSQEAETQQLREMRVLEAVYPRLSDTPASPSVSLETEGENYDDSLTPVVPLTPIEEEEVVDTPSNLLFENPPIGSQLPAFQHSLLSSGSLNSSSHKTPALEQLSTENPVPGNFPDTSGDLITAASSVLAAVMCSREEGSVIDSELLVKIFSDPKMIEKLMNENQAPNPVMSMPIYTTQPTVGPMHSPCSNVPSISEPEMRLNSEPCPKPGMLVAPMPTNGGLQDMSSKVLPVATRLYAQPETNPVSGLKRSASSISMLKPEPVKVSAPMPIVENLYSQSLPVQTSVISISNLPNAFSNCSFRAMRPDPLNNLVPPATGMPINPNSLTQTYSGAMRTNTVKDVNYIKNLIREHGIEKPVVQDRSMLLNSNHQSLSLQNNKMREVKTKFQKPCMYFKSSRGCRNGSNCPYQHDLTFQLQTDRALGVPGAKRMKLGTEITG</sequence>
<dbReference type="EMBL" id="GGEC01018665">
    <property type="protein sequence ID" value="MBW99148.1"/>
    <property type="molecule type" value="Transcribed_RNA"/>
</dbReference>
<dbReference type="PANTHER" id="PTHR33400">
    <property type="entry name" value="ZINC FINGER CCCH DOMAIN-CONTAINING PROTEIN 6-RELATED"/>
    <property type="match status" value="1"/>
</dbReference>
<feature type="zinc finger region" description="C3H1-type" evidence="2">
    <location>
        <begin position="484"/>
        <end position="512"/>
    </location>
</feature>